<dbReference type="Proteomes" id="UP000046393">
    <property type="component" value="Unplaced"/>
</dbReference>
<dbReference type="WBParaSite" id="SMUV_0000464501-mRNA-1">
    <property type="protein sequence ID" value="SMUV_0000464501-mRNA-1"/>
    <property type="gene ID" value="SMUV_0000464501"/>
</dbReference>
<evidence type="ECO:0000259" key="2">
    <source>
        <dbReference type="Pfam" id="PF01702"/>
    </source>
</evidence>
<name>A0A0N5AJK4_9BILA</name>
<evidence type="ECO:0000313" key="4">
    <source>
        <dbReference type="WBParaSite" id="SMUV_0000464501-mRNA-1"/>
    </source>
</evidence>
<evidence type="ECO:0000256" key="1">
    <source>
        <dbReference type="SAM" id="MobiDB-lite"/>
    </source>
</evidence>
<keyword evidence="3" id="KW-1185">Reference proteome</keyword>
<feature type="domain" description="tRNA-guanine(15) transglycosylase-like" evidence="2">
    <location>
        <begin position="19"/>
        <end position="320"/>
    </location>
</feature>
<dbReference type="AlphaFoldDB" id="A0A0N5AJK4"/>
<evidence type="ECO:0000313" key="3">
    <source>
        <dbReference type="Proteomes" id="UP000046393"/>
    </source>
</evidence>
<feature type="compositionally biased region" description="Acidic residues" evidence="1">
    <location>
        <begin position="200"/>
        <end position="209"/>
    </location>
</feature>
<dbReference type="InterPro" id="IPR002616">
    <property type="entry name" value="tRNA_ribo_trans-like"/>
</dbReference>
<proteinExistence type="predicted"/>
<dbReference type="SUPFAM" id="SSF51713">
    <property type="entry name" value="tRNA-guanine transglycosylase"/>
    <property type="match status" value="1"/>
</dbReference>
<dbReference type="PANTHER" id="PTHR46064:SF1">
    <property type="entry name" value="QUEUINE TRNA-RIBOSYLTRANSFERASE ACCESSORY SUBUNIT 2"/>
    <property type="match status" value="1"/>
</dbReference>
<feature type="region of interest" description="Disordered" evidence="1">
    <location>
        <begin position="200"/>
        <end position="219"/>
    </location>
</feature>
<dbReference type="Pfam" id="PF01702">
    <property type="entry name" value="TGT"/>
    <property type="match status" value="1"/>
</dbReference>
<reference evidence="4" key="1">
    <citation type="submission" date="2017-02" db="UniProtKB">
        <authorList>
            <consortium name="WormBaseParasite"/>
        </authorList>
    </citation>
    <scope>IDENTIFICATION</scope>
</reference>
<dbReference type="STRING" id="451379.A0A0N5AJK4"/>
<organism evidence="3 4">
    <name type="scientific">Syphacia muris</name>
    <dbReference type="NCBI Taxonomy" id="451379"/>
    <lineage>
        <taxon>Eukaryota</taxon>
        <taxon>Metazoa</taxon>
        <taxon>Ecdysozoa</taxon>
        <taxon>Nematoda</taxon>
        <taxon>Chromadorea</taxon>
        <taxon>Rhabditida</taxon>
        <taxon>Spirurina</taxon>
        <taxon>Oxyuridomorpha</taxon>
        <taxon>Oxyuroidea</taxon>
        <taxon>Oxyuridae</taxon>
        <taxon>Syphacia</taxon>
    </lineage>
</organism>
<protein>
    <submittedName>
        <fullName evidence="4">TGT domain-containing protein</fullName>
    </submittedName>
</protein>
<accession>A0A0N5AJK4</accession>
<sequence>MVKFVVVCSKADGRIGRIAKWGSVELDHKTPSCMIYTRAGHIPNLTWEVATKWLRFVQPPILQITLPTLYDAQPVIKNYGEGVGKFCGIPSGMPLHLSYTDPLLRLDGGFNNNKSIAIWSKSGRKNVSAFKVDSFETLLDYDTDKECMSKRLTKSLNRTVEFVKEITGENNTSTFLSLGGGFSDSSRQAFAENFAKLPFEDTEENETENETNNSNHLPKIANGPFSPTEIVSLAKLGVDLFDSSFATLLAEEGKLFQLHPQFPKVPTYSLIDLNDEKKYADDFVSPFEDCKCYCCLNYTRGYLQHLRRTNELLGPILLTMFVINLCTSIFNKIYPQFCNYCFAFFFLNSSLNFRLFSFLQ</sequence>
<dbReference type="InterPro" id="IPR036511">
    <property type="entry name" value="TGT-like_sf"/>
</dbReference>
<dbReference type="Gene3D" id="3.20.20.105">
    <property type="entry name" value="Queuine tRNA-ribosyltransferase-like"/>
    <property type="match status" value="1"/>
</dbReference>
<dbReference type="GO" id="GO:0006400">
    <property type="term" value="P:tRNA modification"/>
    <property type="evidence" value="ECO:0007669"/>
    <property type="project" value="InterPro"/>
</dbReference>
<dbReference type="NCBIfam" id="TIGR00449">
    <property type="entry name" value="tgt_general"/>
    <property type="match status" value="1"/>
</dbReference>
<dbReference type="PANTHER" id="PTHR46064">
    <property type="entry name" value="QUEUINE TRNA-RIBOSYLTRANSFERASE ACCESSORY SUBUNIT 2"/>
    <property type="match status" value="1"/>
</dbReference>
<dbReference type="InterPro" id="IPR050852">
    <property type="entry name" value="Queuine_tRNA-ribosyltrfase"/>
</dbReference>